<dbReference type="Pfam" id="PF17921">
    <property type="entry name" value="Integrase_H2C2"/>
    <property type="match status" value="1"/>
</dbReference>
<keyword evidence="2" id="KW-0808">Transferase</keyword>
<sequence>MNQGILYGYAPDSDTEKAQLVIPSQERKSILKLHQDSSTAGHYGEEGTYQRIAQRYYSTGLRFYIENYVKKCHECCRCNATNQKPDGLLRKLRHMLSNLKH</sequence>
<keyword evidence="3" id="KW-1185">Reference proteome</keyword>
<feature type="domain" description="Integrase zinc-binding" evidence="1">
    <location>
        <begin position="22"/>
        <end position="80"/>
    </location>
</feature>
<dbReference type="PANTHER" id="PTHR47266">
    <property type="entry name" value="ENDONUCLEASE-RELATED"/>
    <property type="match status" value="1"/>
</dbReference>
<comment type="caution">
    <text evidence="2">The sequence shown here is derived from an EMBL/GenBank/DDBJ whole genome shotgun (WGS) entry which is preliminary data.</text>
</comment>
<dbReference type="InterPro" id="IPR052160">
    <property type="entry name" value="Gypsy_RT_Integrase-like"/>
</dbReference>
<dbReference type="GO" id="GO:0003964">
    <property type="term" value="F:RNA-directed DNA polymerase activity"/>
    <property type="evidence" value="ECO:0007669"/>
    <property type="project" value="UniProtKB-KW"/>
</dbReference>
<organism evidence="2 3">
    <name type="scientific">Caerostris darwini</name>
    <dbReference type="NCBI Taxonomy" id="1538125"/>
    <lineage>
        <taxon>Eukaryota</taxon>
        <taxon>Metazoa</taxon>
        <taxon>Ecdysozoa</taxon>
        <taxon>Arthropoda</taxon>
        <taxon>Chelicerata</taxon>
        <taxon>Arachnida</taxon>
        <taxon>Araneae</taxon>
        <taxon>Araneomorphae</taxon>
        <taxon>Entelegynae</taxon>
        <taxon>Araneoidea</taxon>
        <taxon>Araneidae</taxon>
        <taxon>Caerostris</taxon>
    </lineage>
</organism>
<evidence type="ECO:0000313" key="3">
    <source>
        <dbReference type="Proteomes" id="UP001054837"/>
    </source>
</evidence>
<dbReference type="Proteomes" id="UP001054837">
    <property type="component" value="Unassembled WGS sequence"/>
</dbReference>
<keyword evidence="2" id="KW-0695">RNA-directed DNA polymerase</keyword>
<dbReference type="InterPro" id="IPR041588">
    <property type="entry name" value="Integrase_H2C2"/>
</dbReference>
<evidence type="ECO:0000259" key="1">
    <source>
        <dbReference type="Pfam" id="PF17921"/>
    </source>
</evidence>
<gene>
    <name evidence="2" type="primary">Tf2-9_399</name>
    <name evidence="2" type="ORF">CDAR_46221</name>
</gene>
<protein>
    <submittedName>
        <fullName evidence="2">Reverse transcriptase</fullName>
    </submittedName>
</protein>
<accession>A0AAV4PGA7</accession>
<dbReference type="AlphaFoldDB" id="A0AAV4PGA7"/>
<evidence type="ECO:0000313" key="2">
    <source>
        <dbReference type="EMBL" id="GIX96129.1"/>
    </source>
</evidence>
<dbReference type="Gene3D" id="1.10.340.70">
    <property type="match status" value="1"/>
</dbReference>
<proteinExistence type="predicted"/>
<reference evidence="2 3" key="1">
    <citation type="submission" date="2021-06" db="EMBL/GenBank/DDBJ databases">
        <title>Caerostris darwini draft genome.</title>
        <authorList>
            <person name="Kono N."/>
            <person name="Arakawa K."/>
        </authorList>
    </citation>
    <scope>NUCLEOTIDE SEQUENCE [LARGE SCALE GENOMIC DNA]</scope>
</reference>
<name>A0AAV4PGA7_9ARAC</name>
<dbReference type="FunFam" id="1.10.340.70:FF:000001">
    <property type="entry name" value="Retrovirus-related Pol polyprotein from transposon gypsy-like Protein"/>
    <property type="match status" value="1"/>
</dbReference>
<dbReference type="EMBL" id="BPLQ01002864">
    <property type="protein sequence ID" value="GIX96129.1"/>
    <property type="molecule type" value="Genomic_DNA"/>
</dbReference>
<keyword evidence="2" id="KW-0548">Nucleotidyltransferase</keyword>